<dbReference type="InterPro" id="IPR036259">
    <property type="entry name" value="MFS_trans_sf"/>
</dbReference>
<keyword evidence="3 5" id="KW-1133">Transmembrane helix</keyword>
<dbReference type="Pfam" id="PF07690">
    <property type="entry name" value="MFS_1"/>
    <property type="match status" value="1"/>
</dbReference>
<accession>T1JRC6</accession>
<comment type="subcellular location">
    <subcellularLocation>
        <location evidence="1">Membrane</location>
        <topology evidence="1">Multi-pass membrane protein</topology>
    </subcellularLocation>
</comment>
<protein>
    <recommendedName>
        <fullName evidence="8">Major facilitator superfamily (MFS) profile domain-containing protein</fullName>
    </recommendedName>
</protein>
<evidence type="ECO:0000256" key="3">
    <source>
        <dbReference type="ARBA" id="ARBA00022989"/>
    </source>
</evidence>
<dbReference type="AlphaFoldDB" id="T1JRC6"/>
<feature type="transmembrane region" description="Helical" evidence="5">
    <location>
        <begin position="319"/>
        <end position="340"/>
    </location>
</feature>
<evidence type="ECO:0000256" key="1">
    <source>
        <dbReference type="ARBA" id="ARBA00004141"/>
    </source>
</evidence>
<feature type="transmembrane region" description="Helical" evidence="5">
    <location>
        <begin position="171"/>
        <end position="195"/>
    </location>
</feature>
<feature type="transmembrane region" description="Helical" evidence="5">
    <location>
        <begin position="290"/>
        <end position="312"/>
    </location>
</feature>
<feature type="transmembrane region" description="Helical" evidence="5">
    <location>
        <begin position="370"/>
        <end position="393"/>
    </location>
</feature>
<feature type="transmembrane region" description="Helical" evidence="5">
    <location>
        <begin position="28"/>
        <end position="46"/>
    </location>
</feature>
<evidence type="ECO:0000256" key="2">
    <source>
        <dbReference type="ARBA" id="ARBA00022692"/>
    </source>
</evidence>
<dbReference type="Gene3D" id="1.20.1250.20">
    <property type="entry name" value="MFS general substrate transporter like domains"/>
    <property type="match status" value="2"/>
</dbReference>
<dbReference type="PANTHER" id="PTHR11662">
    <property type="entry name" value="SOLUTE CARRIER FAMILY 17"/>
    <property type="match status" value="1"/>
</dbReference>
<keyword evidence="2 5" id="KW-0812">Transmembrane</keyword>
<organism evidence="6 7">
    <name type="scientific">Tetranychus urticae</name>
    <name type="common">Two-spotted spider mite</name>
    <dbReference type="NCBI Taxonomy" id="32264"/>
    <lineage>
        <taxon>Eukaryota</taxon>
        <taxon>Metazoa</taxon>
        <taxon>Ecdysozoa</taxon>
        <taxon>Arthropoda</taxon>
        <taxon>Chelicerata</taxon>
        <taxon>Arachnida</taxon>
        <taxon>Acari</taxon>
        <taxon>Acariformes</taxon>
        <taxon>Trombidiformes</taxon>
        <taxon>Prostigmata</taxon>
        <taxon>Eleutherengona</taxon>
        <taxon>Raphignathae</taxon>
        <taxon>Tetranychoidea</taxon>
        <taxon>Tetranychidae</taxon>
        <taxon>Tetranychus</taxon>
    </lineage>
</organism>
<dbReference type="GO" id="GO:0016020">
    <property type="term" value="C:membrane"/>
    <property type="evidence" value="ECO:0007669"/>
    <property type="project" value="UniProtKB-SubCell"/>
</dbReference>
<feature type="transmembrane region" description="Helical" evidence="5">
    <location>
        <begin position="207"/>
        <end position="229"/>
    </location>
</feature>
<evidence type="ECO:0000256" key="5">
    <source>
        <dbReference type="SAM" id="Phobius"/>
    </source>
</evidence>
<dbReference type="eggNOG" id="KOG2532">
    <property type="taxonomic scope" value="Eukaryota"/>
</dbReference>
<keyword evidence="4 5" id="KW-0472">Membrane</keyword>
<dbReference type="SUPFAM" id="SSF103473">
    <property type="entry name" value="MFS general substrate transporter"/>
    <property type="match status" value="1"/>
</dbReference>
<evidence type="ECO:0000256" key="4">
    <source>
        <dbReference type="ARBA" id="ARBA00023136"/>
    </source>
</evidence>
<sequence length="582" mass="64554">MSNHPNLSLNLEINSSKSKTNANSFFPIRYYIAFLGFLSSAIMFAVRCNLSVAIVAMVDNDDRIVLSVNQTNDNITSELKVEPYNKVNVKVRFTWSGEEQGIVLGSYYYGYALVQIISGLLADKYDPVHLAVGTHTLASLLTLLTPYAASNGIISLAIVRGLLGLSHAPMLSYLYISLPLCLMQAGSNIGIALVMPLTAIMCESITLGGWSSAFYFIGLINLILPIIWIKTVTTDPSDHPWISEAEKQLLAHSKRNSKAKVNKTVKIHWIKIFTSTALWSLVLSRTGQSLFYMIITTKIPAYFESVLGIGLYRNGIFNSFLYLAIAFSQLISGPSAKYIIDKGFLGRTVTRKIFETQGKGSKIARNCDLLVFYFTLASSLLIPCICLVIIPLIEPTSNTVMCLLVVSCFFMGFVCGGHMPIVSEMSPELSGTIFGITNFAASSMGFLAPLLIGVLLDHGDDKVYQWNLVFYASALFMLIVNIIFCIFATSQTQLWSSSDQDDSKIRANRSNLFVKTNLSSGSLAIEQFVRQSTNVRTDFSPNLHHKRLGSYFNFDQYYNLNRKVETTNNCECQKGNLNNQKL</sequence>
<dbReference type="Proteomes" id="UP000015104">
    <property type="component" value="Unassembled WGS sequence"/>
</dbReference>
<evidence type="ECO:0000313" key="7">
    <source>
        <dbReference type="Proteomes" id="UP000015104"/>
    </source>
</evidence>
<dbReference type="GO" id="GO:0006820">
    <property type="term" value="P:monoatomic anion transport"/>
    <property type="evidence" value="ECO:0007669"/>
    <property type="project" value="TreeGrafter"/>
</dbReference>
<feature type="transmembrane region" description="Helical" evidence="5">
    <location>
        <begin position="400"/>
        <end position="421"/>
    </location>
</feature>
<dbReference type="EMBL" id="CAEY01000448">
    <property type="status" value="NOT_ANNOTATED_CDS"/>
    <property type="molecule type" value="Genomic_DNA"/>
</dbReference>
<name>T1JRC6_TETUR</name>
<dbReference type="GO" id="GO:0022857">
    <property type="term" value="F:transmembrane transporter activity"/>
    <property type="evidence" value="ECO:0007669"/>
    <property type="project" value="InterPro"/>
</dbReference>
<dbReference type="EnsemblMetazoa" id="tetur01g06410.1">
    <property type="protein sequence ID" value="tetur01g06410.1"/>
    <property type="gene ID" value="tetur01g06410"/>
</dbReference>
<feature type="transmembrane region" description="Helical" evidence="5">
    <location>
        <begin position="137"/>
        <end position="159"/>
    </location>
</feature>
<dbReference type="InterPro" id="IPR011701">
    <property type="entry name" value="MFS"/>
</dbReference>
<dbReference type="HOGENOM" id="CLU_1339090_0_0_1"/>
<feature type="transmembrane region" description="Helical" evidence="5">
    <location>
        <begin position="433"/>
        <end position="456"/>
    </location>
</feature>
<reference evidence="6" key="2">
    <citation type="submission" date="2015-06" db="UniProtKB">
        <authorList>
            <consortium name="EnsemblMetazoa"/>
        </authorList>
    </citation>
    <scope>IDENTIFICATION</scope>
</reference>
<dbReference type="PANTHER" id="PTHR11662:SF399">
    <property type="entry name" value="FI19708P1-RELATED"/>
    <property type="match status" value="1"/>
</dbReference>
<feature type="transmembrane region" description="Helical" evidence="5">
    <location>
        <begin position="468"/>
        <end position="489"/>
    </location>
</feature>
<evidence type="ECO:0008006" key="8">
    <source>
        <dbReference type="Google" id="ProtNLM"/>
    </source>
</evidence>
<dbReference type="InterPro" id="IPR050382">
    <property type="entry name" value="MFS_Na/Anion_cotransporter"/>
</dbReference>
<proteinExistence type="predicted"/>
<keyword evidence="7" id="KW-1185">Reference proteome</keyword>
<dbReference type="STRING" id="32264.T1JRC6"/>
<evidence type="ECO:0000313" key="6">
    <source>
        <dbReference type="EnsemblMetazoa" id="tetur01g06410.1"/>
    </source>
</evidence>
<reference evidence="7" key="1">
    <citation type="submission" date="2011-08" db="EMBL/GenBank/DDBJ databases">
        <authorList>
            <person name="Rombauts S."/>
        </authorList>
    </citation>
    <scope>NUCLEOTIDE SEQUENCE</scope>
    <source>
        <strain evidence="7">London</strain>
    </source>
</reference>